<feature type="region of interest" description="Disordered" evidence="6">
    <location>
        <begin position="209"/>
        <end position="246"/>
    </location>
</feature>
<evidence type="ECO:0000256" key="3">
    <source>
        <dbReference type="ARBA" id="ARBA00022833"/>
    </source>
</evidence>
<feature type="region of interest" description="Disordered" evidence="6">
    <location>
        <begin position="1007"/>
        <end position="1054"/>
    </location>
</feature>
<evidence type="ECO:0000256" key="6">
    <source>
        <dbReference type="SAM" id="MobiDB-lite"/>
    </source>
</evidence>
<keyword evidence="5" id="KW-0175">Coiled coil</keyword>
<feature type="compositionally biased region" description="Polar residues" evidence="6">
    <location>
        <begin position="468"/>
        <end position="479"/>
    </location>
</feature>
<evidence type="ECO:0000259" key="7">
    <source>
        <dbReference type="PROSITE" id="PS50865"/>
    </source>
</evidence>
<evidence type="ECO:0000256" key="1">
    <source>
        <dbReference type="ARBA" id="ARBA00022723"/>
    </source>
</evidence>
<accession>A0ABM1TGP3</accession>
<evidence type="ECO:0000256" key="4">
    <source>
        <dbReference type="PROSITE-ProRule" id="PRU00134"/>
    </source>
</evidence>
<gene>
    <name evidence="9" type="primary">LOC106470705</name>
</gene>
<feature type="domain" description="MYND-type" evidence="7">
    <location>
        <begin position="1063"/>
        <end position="1100"/>
    </location>
</feature>
<dbReference type="Proteomes" id="UP000694941">
    <property type="component" value="Unplaced"/>
</dbReference>
<feature type="compositionally biased region" description="Polar residues" evidence="6">
    <location>
        <begin position="1007"/>
        <end position="1023"/>
    </location>
</feature>
<dbReference type="RefSeq" id="XP_022255049.1">
    <property type="nucleotide sequence ID" value="XM_022399341.1"/>
</dbReference>
<feature type="region of interest" description="Disordered" evidence="6">
    <location>
        <begin position="846"/>
        <end position="906"/>
    </location>
</feature>
<dbReference type="SUPFAM" id="SSF144232">
    <property type="entry name" value="HIT/MYND zinc finger-like"/>
    <property type="match status" value="1"/>
</dbReference>
<keyword evidence="1" id="KW-0479">Metal-binding</keyword>
<evidence type="ECO:0000256" key="2">
    <source>
        <dbReference type="ARBA" id="ARBA00022771"/>
    </source>
</evidence>
<feature type="region of interest" description="Disordered" evidence="6">
    <location>
        <begin position="776"/>
        <end position="828"/>
    </location>
</feature>
<evidence type="ECO:0000256" key="5">
    <source>
        <dbReference type="SAM" id="Coils"/>
    </source>
</evidence>
<evidence type="ECO:0000313" key="9">
    <source>
        <dbReference type="RefSeq" id="XP_022255049.1"/>
    </source>
</evidence>
<feature type="compositionally biased region" description="Polar residues" evidence="6">
    <location>
        <begin position="235"/>
        <end position="246"/>
    </location>
</feature>
<dbReference type="PROSITE" id="PS01360">
    <property type="entry name" value="ZF_MYND_1"/>
    <property type="match status" value="1"/>
</dbReference>
<dbReference type="Pfam" id="PF01753">
    <property type="entry name" value="zf-MYND"/>
    <property type="match status" value="1"/>
</dbReference>
<reference evidence="9" key="1">
    <citation type="submission" date="2025-08" db="UniProtKB">
        <authorList>
            <consortium name="RefSeq"/>
        </authorList>
    </citation>
    <scope>IDENTIFICATION</scope>
    <source>
        <tissue evidence="9">Muscle</tissue>
    </source>
</reference>
<sequence length="1103" mass="125754">MFENKHNRYLEMDQSPLCPGEIEHKQIVKTEYLPLSCETFKNFESLKVQQSRNNKNLSLASSNGISVPSADDNLLLWRTLERSRGSNQEVLESYDINSPLYPTDSDIIKVLIRDMIDTVVRVAASNPCTKRTCGFDDLENDAIRNIKFEFTYKNKDTENRHSFRENCENQKQGRSNNRGTNHRCNVSTNSNAKTYKHIPTASKRLKLSVNDGQRRLVDNRDLEHQSKFKNRSELNAESSSGHSSNLKVEPVTYNKLLSPKLIYERNVSTFENKRSFDISSDEDPNELIICEESRVSAHPGLELQYISPRQRGTVLPVGGKHDTRSTENKDIIIRSVRTKHDVPLSTFQRETDTNLLDSEAKNKKHQLKTQREGVRNDRKIRPLFFFGETFCPENSGNVLRINDSNCHELLKRCSLSNDLRINNLTKKPKDHNLVNEVSRISSEDSVFTNEKLLSGSGKVTPLKETMVTNGNLRSPSVDNNRPIKATDGTKNRNKSVMFKQHSNKIHSLFREPQDEAIDLSKRRNVVENYRPPTTSLVTMESEDEEHLTKENLQKNSADPCSARPTGLKIKDNLQIYSNPSGTGVFRKTAESHSSSSQSSVLEEPNVCLDSMVESSDPVPRNLEAEIKDFCRERNKSRDEENDTESEDFDQSFKDELLSTYQRKSCLRFVRERMEVLRKEISDLDSKAIEKEREKLLILQHRKRKQEKLNRIEKQQEIISQVRQLRLSKHHSQFAVPHCNTSETCARDFTEQELPLSRDDSVAQIRCSYSGQQPALHDSLLTERDRSKNVENVKRDTLSPNLSSNRSDSDGDTHKVTPPVDTESPISVIGSNVSSVRNVSFRPTTNVVIPQTSKPSESIFSPGKSNSPNQITKRNPSVVSIKEDSQTLNSYQSGTNTTSEPQPSFLQSKRFRDLRPKLPYSSEFPTTQNNLTNGHESKNIEYHTESFLHNNQVGKAPRLSVHYNSPSSAPPFVSIYSENQRSYLPLGKNCWDFVTECAKAFTKQHSSKSLSAFDPQQRTAVPTQSKAEKKSEEVVSSTEHPHNTPPQYQSVPSPNHARTRVVRCSTCGTPRPHFVCSGCAKERYCNAKCQLKQWRQHSKFCMKK</sequence>
<protein>
    <submittedName>
        <fullName evidence="9">Uncharacterized protein LOC106470705</fullName>
    </submittedName>
</protein>
<feature type="coiled-coil region" evidence="5">
    <location>
        <begin position="666"/>
        <end position="708"/>
    </location>
</feature>
<evidence type="ECO:0000313" key="8">
    <source>
        <dbReference type="Proteomes" id="UP000694941"/>
    </source>
</evidence>
<dbReference type="GeneID" id="106470705"/>
<organism evidence="8 9">
    <name type="scientific">Limulus polyphemus</name>
    <name type="common">Atlantic horseshoe crab</name>
    <dbReference type="NCBI Taxonomy" id="6850"/>
    <lineage>
        <taxon>Eukaryota</taxon>
        <taxon>Metazoa</taxon>
        <taxon>Ecdysozoa</taxon>
        <taxon>Arthropoda</taxon>
        <taxon>Chelicerata</taxon>
        <taxon>Merostomata</taxon>
        <taxon>Xiphosura</taxon>
        <taxon>Limulidae</taxon>
        <taxon>Limulus</taxon>
    </lineage>
</organism>
<dbReference type="Gene3D" id="6.10.140.2220">
    <property type="match status" value="1"/>
</dbReference>
<name>A0ABM1TGP3_LIMPO</name>
<keyword evidence="2 4" id="KW-0863">Zinc-finger</keyword>
<dbReference type="InterPro" id="IPR002893">
    <property type="entry name" value="Znf_MYND"/>
</dbReference>
<feature type="region of interest" description="Disordered" evidence="6">
    <location>
        <begin position="468"/>
        <end position="489"/>
    </location>
</feature>
<feature type="compositionally biased region" description="Polar residues" evidence="6">
    <location>
        <begin position="169"/>
        <end position="192"/>
    </location>
</feature>
<feature type="region of interest" description="Disordered" evidence="6">
    <location>
        <begin position="162"/>
        <end position="192"/>
    </location>
</feature>
<feature type="compositionally biased region" description="Basic and acidic residues" evidence="6">
    <location>
        <begin position="212"/>
        <end position="234"/>
    </location>
</feature>
<feature type="region of interest" description="Disordered" evidence="6">
    <location>
        <begin position="584"/>
        <end position="603"/>
    </location>
</feature>
<feature type="compositionally biased region" description="Basic and acidic residues" evidence="6">
    <location>
        <begin position="779"/>
        <end position="796"/>
    </location>
</feature>
<feature type="compositionally biased region" description="Polar residues" evidence="6">
    <location>
        <begin position="846"/>
        <end position="877"/>
    </location>
</feature>
<dbReference type="PROSITE" id="PS50865">
    <property type="entry name" value="ZF_MYND_2"/>
    <property type="match status" value="1"/>
</dbReference>
<keyword evidence="8" id="KW-1185">Reference proteome</keyword>
<feature type="compositionally biased region" description="Polar residues" evidence="6">
    <location>
        <begin position="885"/>
        <end position="906"/>
    </location>
</feature>
<keyword evidence="3" id="KW-0862">Zinc</keyword>
<proteinExistence type="predicted"/>